<gene>
    <name evidence="2" type="ORF">M076_2359</name>
</gene>
<dbReference type="EMBL" id="JGDM01000062">
    <property type="protein sequence ID" value="EXZ44495.1"/>
    <property type="molecule type" value="Genomic_DNA"/>
</dbReference>
<dbReference type="RefSeq" id="WP_032570598.1">
    <property type="nucleotide sequence ID" value="NZ_JGDM01000062.1"/>
</dbReference>
<feature type="region of interest" description="Disordered" evidence="1">
    <location>
        <begin position="22"/>
        <end position="62"/>
    </location>
</feature>
<reference evidence="2 3" key="1">
    <citation type="submission" date="2014-02" db="EMBL/GenBank/DDBJ databases">
        <authorList>
            <person name="Sears C."/>
            <person name="Carroll K."/>
            <person name="Sack B.R."/>
            <person name="Qadri F."/>
            <person name="Myers L.L."/>
            <person name="Chung G.-T."/>
            <person name="Escheverria P."/>
            <person name="Fraser C.M."/>
            <person name="Sadzewicz L."/>
            <person name="Shefchek K.A."/>
            <person name="Tallon L."/>
            <person name="Das S.P."/>
            <person name="Daugherty S."/>
            <person name="Mongodin E.F."/>
        </authorList>
    </citation>
    <scope>NUCLEOTIDE SEQUENCE [LARGE SCALE GENOMIC DNA]</scope>
    <source>
        <strain evidence="2 3">2-F-2 #4</strain>
    </source>
</reference>
<evidence type="ECO:0000313" key="2">
    <source>
        <dbReference type="EMBL" id="EXZ44495.1"/>
    </source>
</evidence>
<sequence>MEKKRKIDENYADVVINSLRQDDLDILPPKPETPASASTDNERAGQETASSKPSKKKPPVREAWQEYEERFIRESDITARRGRQTYIRPEFHDRIQKIIQVVSGNGISMASYVDNVLAAHFEEYRDGITESFNRHIKSFNI</sequence>
<dbReference type="AlphaFoldDB" id="A0A015YDH0"/>
<name>A0A015YDH0_BACFG</name>
<proteinExistence type="predicted"/>
<accession>A0A015YDH0</accession>
<protein>
    <recommendedName>
        <fullName evidence="4">DUF3408 domain-containing protein</fullName>
    </recommendedName>
</protein>
<dbReference type="Proteomes" id="UP000022272">
    <property type="component" value="Unassembled WGS sequence"/>
</dbReference>
<dbReference type="PATRIC" id="fig|1339280.3.peg.2258"/>
<evidence type="ECO:0000256" key="1">
    <source>
        <dbReference type="SAM" id="MobiDB-lite"/>
    </source>
</evidence>
<evidence type="ECO:0008006" key="4">
    <source>
        <dbReference type="Google" id="ProtNLM"/>
    </source>
</evidence>
<dbReference type="InterPro" id="IPR021823">
    <property type="entry name" value="DUF3408"/>
</dbReference>
<organism evidence="2 3">
    <name type="scientific">Bacteroides fragilis str. 2-F-2 #4</name>
    <dbReference type="NCBI Taxonomy" id="1339280"/>
    <lineage>
        <taxon>Bacteria</taxon>
        <taxon>Pseudomonadati</taxon>
        <taxon>Bacteroidota</taxon>
        <taxon>Bacteroidia</taxon>
        <taxon>Bacteroidales</taxon>
        <taxon>Bacteroidaceae</taxon>
        <taxon>Bacteroides</taxon>
    </lineage>
</organism>
<dbReference type="Pfam" id="PF11888">
    <property type="entry name" value="DUF3408"/>
    <property type="match status" value="1"/>
</dbReference>
<comment type="caution">
    <text evidence="2">The sequence shown here is derived from an EMBL/GenBank/DDBJ whole genome shotgun (WGS) entry which is preliminary data.</text>
</comment>
<evidence type="ECO:0000313" key="3">
    <source>
        <dbReference type="Proteomes" id="UP000022272"/>
    </source>
</evidence>